<name>A0A5M9JL84_MONFR</name>
<proteinExistence type="predicted"/>
<evidence type="ECO:0000313" key="1">
    <source>
        <dbReference type="EMBL" id="KAA8570051.1"/>
    </source>
</evidence>
<evidence type="ECO:0000313" key="2">
    <source>
        <dbReference type="Proteomes" id="UP000322873"/>
    </source>
</evidence>
<protein>
    <submittedName>
        <fullName evidence="1">Uncharacterized protein</fullName>
    </submittedName>
</protein>
<dbReference type="EMBL" id="VICG01000007">
    <property type="protein sequence ID" value="KAA8570051.1"/>
    <property type="molecule type" value="Genomic_DNA"/>
</dbReference>
<organism evidence="1 2">
    <name type="scientific">Monilinia fructicola</name>
    <name type="common">Brown rot fungus</name>
    <name type="synonym">Ciboria fructicola</name>
    <dbReference type="NCBI Taxonomy" id="38448"/>
    <lineage>
        <taxon>Eukaryota</taxon>
        <taxon>Fungi</taxon>
        <taxon>Dikarya</taxon>
        <taxon>Ascomycota</taxon>
        <taxon>Pezizomycotina</taxon>
        <taxon>Leotiomycetes</taxon>
        <taxon>Helotiales</taxon>
        <taxon>Sclerotiniaceae</taxon>
        <taxon>Monilinia</taxon>
    </lineage>
</organism>
<comment type="caution">
    <text evidence="1">The sequence shown here is derived from an EMBL/GenBank/DDBJ whole genome shotgun (WGS) entry which is preliminary data.</text>
</comment>
<dbReference type="Proteomes" id="UP000322873">
    <property type="component" value="Unassembled WGS sequence"/>
</dbReference>
<gene>
    <name evidence="1" type="ORF">EYC84_002387</name>
</gene>
<accession>A0A5M9JL84</accession>
<keyword evidence="2" id="KW-1185">Reference proteome</keyword>
<dbReference type="AlphaFoldDB" id="A0A5M9JL84"/>
<reference evidence="1 2" key="1">
    <citation type="submission" date="2019-06" db="EMBL/GenBank/DDBJ databases">
        <title>Genome Sequence of the Brown Rot Fungal Pathogen Monilinia fructicola.</title>
        <authorList>
            <person name="De Miccolis Angelini R.M."/>
            <person name="Landi L."/>
            <person name="Abate D."/>
            <person name="Pollastro S."/>
            <person name="Romanazzi G."/>
            <person name="Faretra F."/>
        </authorList>
    </citation>
    <scope>NUCLEOTIDE SEQUENCE [LARGE SCALE GENOMIC DNA]</scope>
    <source>
        <strain evidence="1 2">Mfrc123</strain>
    </source>
</reference>
<sequence length="102" mass="11164">MSAFALHVILEEAFGLYGGTGAFGCIARLPRTLVISCHSHHTLIASNHECVQLIETMPQQPPSFYAMSSFSATPHAIFHYNSPRQPCQLNPHPTPASHVTHT</sequence>